<comment type="similarity">
    <text evidence="3">Belongs to the 2Fe2S plant-type ferredoxin family.</text>
</comment>
<dbReference type="GO" id="GO:0009507">
    <property type="term" value="C:chloroplast"/>
    <property type="evidence" value="ECO:0007669"/>
    <property type="project" value="UniProtKB-SubCell"/>
</dbReference>
<organism evidence="19">
    <name type="scientific">Salvia splendens</name>
    <name type="common">Scarlet sage</name>
    <dbReference type="NCBI Taxonomy" id="180675"/>
    <lineage>
        <taxon>Eukaryota</taxon>
        <taxon>Viridiplantae</taxon>
        <taxon>Streptophyta</taxon>
        <taxon>Embryophyta</taxon>
        <taxon>Tracheophyta</taxon>
        <taxon>Spermatophyta</taxon>
        <taxon>Magnoliopsida</taxon>
        <taxon>eudicotyledons</taxon>
        <taxon>Gunneridae</taxon>
        <taxon>Pentapetalae</taxon>
        <taxon>asterids</taxon>
        <taxon>lamiids</taxon>
        <taxon>Lamiales</taxon>
        <taxon>Lamiaceae</taxon>
        <taxon>Nepetoideae</taxon>
        <taxon>Mentheae</taxon>
        <taxon>Salviinae</taxon>
        <taxon>Salvia</taxon>
        <taxon>Salvia subgen. Calosphace</taxon>
        <taxon>core Calosphace</taxon>
    </lineage>
</organism>
<keyword evidence="14" id="KW-0687">Ribonucleoprotein</keyword>
<dbReference type="EMBL" id="PNBA02000007">
    <property type="protein sequence ID" value="KAG6417689.1"/>
    <property type="molecule type" value="Genomic_DNA"/>
</dbReference>
<dbReference type="NCBIfam" id="TIGR02008">
    <property type="entry name" value="fdx_plant"/>
    <property type="match status" value="1"/>
</dbReference>
<gene>
    <name evidence="19" type="ORF">SASPL_119876</name>
</gene>
<dbReference type="Gene3D" id="3.30.190.20">
    <property type="match status" value="1"/>
</dbReference>
<comment type="cofactor">
    <cofactor evidence="15">
        <name>[2Fe-2S] cluster</name>
        <dbReference type="ChEBI" id="CHEBI:190135"/>
    </cofactor>
</comment>
<evidence type="ECO:0000313" key="20">
    <source>
        <dbReference type="Proteomes" id="UP000298416"/>
    </source>
</evidence>
<keyword evidence="12" id="KW-0408">Iron</keyword>
<dbReference type="PANTHER" id="PTHR43112">
    <property type="entry name" value="FERREDOXIN"/>
    <property type="match status" value="1"/>
</dbReference>
<dbReference type="CDD" id="cd00403">
    <property type="entry name" value="Ribosomal_L1"/>
    <property type="match status" value="1"/>
</dbReference>
<dbReference type="FunFam" id="3.30.190.20:FF:000009">
    <property type="entry name" value="Ribosomal protein L10a"/>
    <property type="match status" value="1"/>
</dbReference>
<reference evidence="19" key="2">
    <citation type="submission" date="2020-08" db="EMBL/GenBank/DDBJ databases">
        <title>Plant Genome Project.</title>
        <authorList>
            <person name="Zhang R.-G."/>
        </authorList>
    </citation>
    <scope>NUCLEOTIDE SEQUENCE</scope>
    <source>
        <strain evidence="19">Huo1</strain>
        <tissue evidence="19">Leaf</tissue>
    </source>
</reference>
<dbReference type="InterPro" id="IPR028364">
    <property type="entry name" value="Ribosomal_uL1/biogenesis"/>
</dbReference>
<dbReference type="InterPro" id="IPR010241">
    <property type="entry name" value="Fd_pln"/>
</dbReference>
<dbReference type="InterPro" id="IPR036010">
    <property type="entry name" value="2Fe-2S_ferredoxin-like_sf"/>
</dbReference>
<evidence type="ECO:0000256" key="14">
    <source>
        <dbReference type="ARBA" id="ARBA00023274"/>
    </source>
</evidence>
<evidence type="ECO:0000256" key="11">
    <source>
        <dbReference type="ARBA" id="ARBA00022982"/>
    </source>
</evidence>
<dbReference type="InterPro" id="IPR016095">
    <property type="entry name" value="Ribosomal_uL1_3-a/b-sand"/>
</dbReference>
<evidence type="ECO:0000256" key="8">
    <source>
        <dbReference type="ARBA" id="ARBA00022714"/>
    </source>
</evidence>
<keyword evidence="5" id="KW-0813">Transport</keyword>
<dbReference type="GO" id="GO:0005840">
    <property type="term" value="C:ribosome"/>
    <property type="evidence" value="ECO:0007669"/>
    <property type="project" value="UniProtKB-KW"/>
</dbReference>
<dbReference type="GO" id="GO:1990904">
    <property type="term" value="C:ribonucleoprotein complex"/>
    <property type="evidence" value="ECO:0007669"/>
    <property type="project" value="UniProtKB-KW"/>
</dbReference>
<evidence type="ECO:0000256" key="2">
    <source>
        <dbReference type="ARBA" id="ARBA00004229"/>
    </source>
</evidence>
<evidence type="ECO:0000256" key="4">
    <source>
        <dbReference type="ARBA" id="ARBA00010531"/>
    </source>
</evidence>
<evidence type="ECO:0000256" key="5">
    <source>
        <dbReference type="ARBA" id="ARBA00022448"/>
    </source>
</evidence>
<evidence type="ECO:0000259" key="18">
    <source>
        <dbReference type="PROSITE" id="PS51085"/>
    </source>
</evidence>
<dbReference type="SUPFAM" id="SSF56808">
    <property type="entry name" value="Ribosomal protein L1"/>
    <property type="match status" value="1"/>
</dbReference>
<evidence type="ECO:0000313" key="19">
    <source>
        <dbReference type="EMBL" id="KAG6417689.1"/>
    </source>
</evidence>
<dbReference type="GO" id="GO:0006124">
    <property type="term" value="P:ferredoxin metabolic process"/>
    <property type="evidence" value="ECO:0007669"/>
    <property type="project" value="UniProtKB-ARBA"/>
</dbReference>
<evidence type="ECO:0000256" key="3">
    <source>
        <dbReference type="ARBA" id="ARBA00007874"/>
    </source>
</evidence>
<dbReference type="FunFam" id="3.10.20.30:FF:000014">
    <property type="entry name" value="Ferredoxin"/>
    <property type="match status" value="1"/>
</dbReference>
<dbReference type="PANTHER" id="PTHR43112:SF41">
    <property type="entry name" value="FERREDOXIN"/>
    <property type="match status" value="1"/>
</dbReference>
<dbReference type="InterPro" id="IPR023674">
    <property type="entry name" value="Ribosomal_uL1-like"/>
</dbReference>
<dbReference type="InterPro" id="IPR001041">
    <property type="entry name" value="2Fe-2S_ferredoxin-type"/>
</dbReference>
<dbReference type="CDD" id="cd00207">
    <property type="entry name" value="fer2"/>
    <property type="match status" value="1"/>
</dbReference>
<dbReference type="Pfam" id="PF00687">
    <property type="entry name" value="Ribosomal_L1"/>
    <property type="match status" value="1"/>
</dbReference>
<name>A0A8X8ZVN8_SALSN</name>
<dbReference type="InterPro" id="IPR012675">
    <property type="entry name" value="Beta-grasp_dom_sf"/>
</dbReference>
<keyword evidence="9" id="KW-0479">Metal-binding</keyword>
<keyword evidence="10" id="KW-0689">Ribosomal protein</keyword>
<evidence type="ECO:0000256" key="16">
    <source>
        <dbReference type="ARBA" id="ARBA00062612"/>
    </source>
</evidence>
<proteinExistence type="inferred from homology"/>
<evidence type="ECO:0000256" key="15">
    <source>
        <dbReference type="ARBA" id="ARBA00034078"/>
    </source>
</evidence>
<feature type="chain" id="PRO_5036468133" description="2Fe-2S ferredoxin-type domain-containing protein" evidence="17">
    <location>
        <begin position="20"/>
        <end position="565"/>
    </location>
</feature>
<evidence type="ECO:0000256" key="13">
    <source>
        <dbReference type="ARBA" id="ARBA00023014"/>
    </source>
</evidence>
<accession>A0A8X8ZVN8</accession>
<keyword evidence="17" id="KW-0732">Signal</keyword>
<dbReference type="GO" id="GO:0046872">
    <property type="term" value="F:metal ion binding"/>
    <property type="evidence" value="ECO:0007669"/>
    <property type="project" value="UniProtKB-KW"/>
</dbReference>
<dbReference type="AlphaFoldDB" id="A0A8X8ZVN8"/>
<dbReference type="GO" id="GO:0022900">
    <property type="term" value="P:electron transport chain"/>
    <property type="evidence" value="ECO:0007669"/>
    <property type="project" value="InterPro"/>
</dbReference>
<dbReference type="FunFam" id="3.40.50.790:FF:000002">
    <property type="entry name" value="Ribosomal protein"/>
    <property type="match status" value="1"/>
</dbReference>
<keyword evidence="6" id="KW-0150">Chloroplast</keyword>
<dbReference type="PROSITE" id="PS01199">
    <property type="entry name" value="RIBOSOMAL_L1"/>
    <property type="match status" value="1"/>
</dbReference>
<dbReference type="Gene3D" id="3.40.50.790">
    <property type="match status" value="1"/>
</dbReference>
<feature type="signal peptide" evidence="17">
    <location>
        <begin position="1"/>
        <end position="19"/>
    </location>
</feature>
<keyword evidence="13" id="KW-0411">Iron-sulfur</keyword>
<comment type="similarity">
    <text evidence="4">Belongs to the universal ribosomal protein uL1 family.</text>
</comment>
<evidence type="ECO:0000256" key="17">
    <source>
        <dbReference type="SAM" id="SignalP"/>
    </source>
</evidence>
<evidence type="ECO:0000256" key="10">
    <source>
        <dbReference type="ARBA" id="ARBA00022980"/>
    </source>
</evidence>
<evidence type="ECO:0000256" key="12">
    <source>
        <dbReference type="ARBA" id="ARBA00023004"/>
    </source>
</evidence>
<dbReference type="FunFam" id="3.30.190.20:FF:000006">
    <property type="entry name" value="Ribosomal protein"/>
    <property type="match status" value="1"/>
</dbReference>
<evidence type="ECO:0000256" key="9">
    <source>
        <dbReference type="ARBA" id="ARBA00022723"/>
    </source>
</evidence>
<dbReference type="PROSITE" id="PS00197">
    <property type="entry name" value="2FE2S_FER_1"/>
    <property type="match status" value="1"/>
</dbReference>
<feature type="domain" description="2Fe-2S ferredoxin-type" evidence="18">
    <location>
        <begin position="471"/>
        <end position="562"/>
    </location>
</feature>
<dbReference type="GO" id="GO:0009055">
    <property type="term" value="F:electron transfer activity"/>
    <property type="evidence" value="ECO:0007669"/>
    <property type="project" value="InterPro"/>
</dbReference>
<dbReference type="PROSITE" id="PS51085">
    <property type="entry name" value="2FE2S_FER_2"/>
    <property type="match status" value="1"/>
</dbReference>
<evidence type="ECO:0000256" key="1">
    <source>
        <dbReference type="ARBA" id="ARBA00003532"/>
    </source>
</evidence>
<keyword evidence="20" id="KW-1185">Reference proteome</keyword>
<keyword evidence="7" id="KW-0934">Plastid</keyword>
<keyword evidence="8" id="KW-0001">2Fe-2S</keyword>
<dbReference type="SUPFAM" id="SSF54292">
    <property type="entry name" value="2Fe-2S ferredoxin-like"/>
    <property type="match status" value="1"/>
</dbReference>
<dbReference type="InterPro" id="IPR006058">
    <property type="entry name" value="2Fe2S_fd_BS"/>
</dbReference>
<comment type="subcellular location">
    <subcellularLocation>
        <location evidence="2">Plastid</location>
        <location evidence="2">Chloroplast</location>
    </subcellularLocation>
</comment>
<comment type="subunit">
    <text evidence="16">Interacts with the GTPase NUG2.</text>
</comment>
<sequence>MQTQLVIMLLVSLPFRSLGFLLLKIRAATHVAPASIVACPPTTILASSVLVSGSGGVGPVGQRMEPIRVYLMLEISYLYTRTALAHCLNSVLLSPLTLSSTLCAKLQSEVLRETITQIVTDAKEKKRNFTETVELQIGLKNYDPQKDKRFSGSVRLPHIPRPKMKICMLGDAQHVEEAEKIGLESMDVEALKKLNKNKKLVKKLAKRYHAFLASEAVIKQIPRLLGPGLNKAGKFPTLVTHQESLESKVNETKATIKFQLKKVLCMGVAVGNLDMEEKQLFQNIQMSVNFLVSLLKKNWQNVSEVFVPEEYHGQAATHLLIELLSLWSVRKSAVCMCFFELILCLHGNFGRLILFMLRCFWPILAGIATTVSCLLALELRVKGKEHFACPSHNAPNIYCFVAIPIESLSSFDEEMATARVPTNSLITSMPQKQTVSPFIRIPASLGSVKSVTKAFGLTAKADFRASAMATYKVKLIGADGEECEFEAPDDCYILDSAESAGVDLPYSCRAGACSTCAGKIVSGSVDQSDGSFLDDNQMKEGYLLTCVSYPTSDCVIHTHKESELY</sequence>
<dbReference type="InterPro" id="IPR023673">
    <property type="entry name" value="Ribosomal_uL1_CS"/>
</dbReference>
<dbReference type="Gene3D" id="3.10.20.30">
    <property type="match status" value="1"/>
</dbReference>
<dbReference type="GO" id="GO:0051537">
    <property type="term" value="F:2 iron, 2 sulfur cluster binding"/>
    <property type="evidence" value="ECO:0007669"/>
    <property type="project" value="UniProtKB-KW"/>
</dbReference>
<evidence type="ECO:0000256" key="7">
    <source>
        <dbReference type="ARBA" id="ARBA00022640"/>
    </source>
</evidence>
<keyword evidence="11" id="KW-0249">Electron transport</keyword>
<protein>
    <recommendedName>
        <fullName evidence="18">2Fe-2S ferredoxin-type domain-containing protein</fullName>
    </recommendedName>
</protein>
<evidence type="ECO:0000256" key="6">
    <source>
        <dbReference type="ARBA" id="ARBA00022528"/>
    </source>
</evidence>
<reference evidence="19" key="1">
    <citation type="submission" date="2018-01" db="EMBL/GenBank/DDBJ databases">
        <authorList>
            <person name="Mao J.F."/>
        </authorList>
    </citation>
    <scope>NUCLEOTIDE SEQUENCE</scope>
    <source>
        <strain evidence="19">Huo1</strain>
        <tissue evidence="19">Leaf</tissue>
    </source>
</reference>
<comment type="caution">
    <text evidence="19">The sequence shown here is derived from an EMBL/GenBank/DDBJ whole genome shotgun (WGS) entry which is preliminary data.</text>
</comment>
<dbReference type="Proteomes" id="UP000298416">
    <property type="component" value="Unassembled WGS sequence"/>
</dbReference>
<comment type="function">
    <text evidence="1">Ferredoxins are iron-sulfur proteins that transfer electrons in a wide variety of metabolic reactions.</text>
</comment>
<dbReference type="Pfam" id="PF00111">
    <property type="entry name" value="Fer2"/>
    <property type="match status" value="1"/>
</dbReference>